<dbReference type="GO" id="GO:0045893">
    <property type="term" value="P:positive regulation of DNA-templated transcription"/>
    <property type="evidence" value="ECO:0007669"/>
    <property type="project" value="TreeGrafter"/>
</dbReference>
<keyword evidence="7" id="KW-0539">Nucleus</keyword>
<dbReference type="EMBL" id="JAMFTS010000003">
    <property type="protein sequence ID" value="KAJ4779214.1"/>
    <property type="molecule type" value="Genomic_DNA"/>
</dbReference>
<evidence type="ECO:0000256" key="4">
    <source>
        <dbReference type="ARBA" id="ARBA00023125"/>
    </source>
</evidence>
<keyword evidence="13" id="KW-1185">Reference proteome</keyword>
<dbReference type="PROSITE" id="PS51032">
    <property type="entry name" value="AP2_ERF"/>
    <property type="match status" value="1"/>
</dbReference>
<dbReference type="Gene3D" id="3.30.730.10">
    <property type="entry name" value="AP2/ERF domain"/>
    <property type="match status" value="1"/>
</dbReference>
<evidence type="ECO:0000256" key="8">
    <source>
        <dbReference type="ARBA" id="ARBA00024343"/>
    </source>
</evidence>
<accession>A0AAV8DY52</accession>
<keyword evidence="6" id="KW-0804">Transcription</keyword>
<evidence type="ECO:0000256" key="1">
    <source>
        <dbReference type="ARBA" id="ARBA00004123"/>
    </source>
</evidence>
<dbReference type="Proteomes" id="UP001140206">
    <property type="component" value="Chromosome 3"/>
</dbReference>
<name>A0AAV8DY52_9POAL</name>
<gene>
    <name evidence="11" type="ORF">LUZ62_057142</name>
    <name evidence="12" type="ORF">LUZ62_063471</name>
</gene>
<evidence type="ECO:0000259" key="10">
    <source>
        <dbReference type="PROSITE" id="PS51032"/>
    </source>
</evidence>
<evidence type="ECO:0000256" key="9">
    <source>
        <dbReference type="SAM" id="MobiDB-lite"/>
    </source>
</evidence>
<feature type="domain" description="AP2/ERF" evidence="10">
    <location>
        <begin position="81"/>
        <end position="138"/>
    </location>
</feature>
<dbReference type="CDD" id="cd00018">
    <property type="entry name" value="AP2"/>
    <property type="match status" value="1"/>
</dbReference>
<dbReference type="EMBL" id="JAMFTS010000003">
    <property type="protein sequence ID" value="KAJ4772885.1"/>
    <property type="molecule type" value="Genomic_DNA"/>
</dbReference>
<comment type="caution">
    <text evidence="11">The sequence shown here is derived from an EMBL/GenBank/DDBJ whole genome shotgun (WGS) entry which is preliminary data.</text>
</comment>
<dbReference type="PRINTS" id="PR00367">
    <property type="entry name" value="ETHRSPELEMNT"/>
</dbReference>
<feature type="compositionally biased region" description="Basic and acidic residues" evidence="9">
    <location>
        <begin position="1"/>
        <end position="18"/>
    </location>
</feature>
<keyword evidence="5" id="KW-0010">Activator</keyword>
<protein>
    <submittedName>
        <fullName evidence="11">Dehydration responsive element binding protein</fullName>
    </submittedName>
</protein>
<organism evidence="11 13">
    <name type="scientific">Rhynchospora pubera</name>
    <dbReference type="NCBI Taxonomy" id="906938"/>
    <lineage>
        <taxon>Eukaryota</taxon>
        <taxon>Viridiplantae</taxon>
        <taxon>Streptophyta</taxon>
        <taxon>Embryophyta</taxon>
        <taxon>Tracheophyta</taxon>
        <taxon>Spermatophyta</taxon>
        <taxon>Magnoliopsida</taxon>
        <taxon>Liliopsida</taxon>
        <taxon>Poales</taxon>
        <taxon>Cyperaceae</taxon>
        <taxon>Cyperoideae</taxon>
        <taxon>Rhynchosporeae</taxon>
        <taxon>Rhynchospora</taxon>
    </lineage>
</organism>
<dbReference type="InterPro" id="IPR001471">
    <property type="entry name" value="AP2/ERF_dom"/>
</dbReference>
<dbReference type="Pfam" id="PF00847">
    <property type="entry name" value="AP2"/>
    <property type="match status" value="1"/>
</dbReference>
<keyword evidence="2" id="KW-0805">Transcription regulation</keyword>
<proteinExistence type="inferred from homology"/>
<dbReference type="GO" id="GO:0006950">
    <property type="term" value="P:response to stress"/>
    <property type="evidence" value="ECO:0007669"/>
    <property type="project" value="TreeGrafter"/>
</dbReference>
<evidence type="ECO:0000313" key="11">
    <source>
        <dbReference type="EMBL" id="KAJ4772885.1"/>
    </source>
</evidence>
<dbReference type="AlphaFoldDB" id="A0AAV8DY52"/>
<dbReference type="SMART" id="SM00380">
    <property type="entry name" value="AP2"/>
    <property type="match status" value="1"/>
</dbReference>
<evidence type="ECO:0000256" key="2">
    <source>
        <dbReference type="ARBA" id="ARBA00023015"/>
    </source>
</evidence>
<dbReference type="PANTHER" id="PTHR31241">
    <property type="entry name" value="DEHYDRATION-RESPONSIVE ELEMENT-BINDING PROTEIN 2C"/>
    <property type="match status" value="1"/>
</dbReference>
<evidence type="ECO:0000313" key="12">
    <source>
        <dbReference type="EMBL" id="KAJ4779214.1"/>
    </source>
</evidence>
<sequence length="389" mass="42904">MTDKRSRSHDRPDEEVERRKKQRRSRTGPDSVAETLQKWKEQNQQLESAADMAKPTRKAPAKGSKKGCMKGKGGPENSQFKYRGVRQRVWGKWVAEIREPNRGNRLWLGTFPTAIQAAQAYDDAARAMYGHVARLNFPDQHMGPSTSCESTTTTANRSDEEINGGVVGARGYSEVVRPTADVLKSELFEVDLPKSELLEVDIPKEMSRKELPVPKANFVNEQQQAVDEELNQETFDQLEPIENLLPVDDGFDIYEMLKMMNEDPNNEGLKNTGIGSADFGVGSQTMEDPNNDGLKNTGIGLVADLGVGSQTMEDPNNEGLKNTGVGLADFGVGSKMMDEEPKNEGLQNAGIGLADFGVCFQSTSPGADNDYYDELKGLLSLDEPPVWLD</sequence>
<dbReference type="FunFam" id="3.30.730.10:FF:000001">
    <property type="entry name" value="Ethylene-responsive transcription factor 2"/>
    <property type="match status" value="1"/>
</dbReference>
<evidence type="ECO:0000313" key="13">
    <source>
        <dbReference type="Proteomes" id="UP001140206"/>
    </source>
</evidence>
<feature type="region of interest" description="Disordered" evidence="9">
    <location>
        <begin position="1"/>
        <end position="79"/>
    </location>
</feature>
<dbReference type="InterPro" id="IPR036955">
    <property type="entry name" value="AP2/ERF_dom_sf"/>
</dbReference>
<evidence type="ECO:0000256" key="7">
    <source>
        <dbReference type="ARBA" id="ARBA00023242"/>
    </source>
</evidence>
<keyword evidence="4" id="KW-0238">DNA-binding</keyword>
<dbReference type="InterPro" id="IPR016177">
    <property type="entry name" value="DNA-bd_dom_sf"/>
</dbReference>
<reference evidence="11" key="1">
    <citation type="submission" date="2022-08" db="EMBL/GenBank/DDBJ databases">
        <authorList>
            <person name="Marques A."/>
        </authorList>
    </citation>
    <scope>NUCLEOTIDE SEQUENCE</scope>
    <source>
        <strain evidence="11">RhyPub2mFocal</strain>
        <tissue evidence="11">Leaves</tissue>
    </source>
</reference>
<comment type="subcellular location">
    <subcellularLocation>
        <location evidence="1">Nucleus</location>
    </subcellularLocation>
</comment>
<dbReference type="SUPFAM" id="SSF54171">
    <property type="entry name" value="DNA-binding domain"/>
    <property type="match status" value="1"/>
</dbReference>
<feature type="compositionally biased region" description="Basic residues" evidence="9">
    <location>
        <begin position="55"/>
        <end position="69"/>
    </location>
</feature>
<dbReference type="GO" id="GO:0005634">
    <property type="term" value="C:nucleus"/>
    <property type="evidence" value="ECO:0007669"/>
    <property type="project" value="UniProtKB-SubCell"/>
</dbReference>
<evidence type="ECO:0000256" key="3">
    <source>
        <dbReference type="ARBA" id="ARBA00023016"/>
    </source>
</evidence>
<evidence type="ECO:0000256" key="5">
    <source>
        <dbReference type="ARBA" id="ARBA00023159"/>
    </source>
</evidence>
<dbReference type="PANTHER" id="PTHR31241:SF62">
    <property type="entry name" value="DEHYDRATION-RESPONSIVE ELEMENT-BINDING PROTEIN 2D"/>
    <property type="match status" value="1"/>
</dbReference>
<keyword evidence="3" id="KW-0346">Stress response</keyword>
<evidence type="ECO:0000256" key="6">
    <source>
        <dbReference type="ARBA" id="ARBA00023163"/>
    </source>
</evidence>
<comment type="similarity">
    <text evidence="8">Belongs to the AP2/ERF transcription factor family. ERF subfamily.</text>
</comment>
<dbReference type="GO" id="GO:0003700">
    <property type="term" value="F:DNA-binding transcription factor activity"/>
    <property type="evidence" value="ECO:0007669"/>
    <property type="project" value="InterPro"/>
</dbReference>
<dbReference type="GO" id="GO:0000976">
    <property type="term" value="F:transcription cis-regulatory region binding"/>
    <property type="evidence" value="ECO:0007669"/>
    <property type="project" value="TreeGrafter"/>
</dbReference>